<keyword evidence="4" id="KW-0175">Coiled coil</keyword>
<dbReference type="InterPro" id="IPR036097">
    <property type="entry name" value="HisK_dim/P_sf"/>
</dbReference>
<dbReference type="PANTHER" id="PTHR43065:SF50">
    <property type="entry name" value="HISTIDINE KINASE"/>
    <property type="match status" value="1"/>
</dbReference>
<dbReference type="PRINTS" id="PR00344">
    <property type="entry name" value="BCTRLSENSOR"/>
</dbReference>
<organism evidence="8 9">
    <name type="scientific">Sporocytophaga myxococcoides</name>
    <dbReference type="NCBI Taxonomy" id="153721"/>
    <lineage>
        <taxon>Bacteria</taxon>
        <taxon>Pseudomonadati</taxon>
        <taxon>Bacteroidota</taxon>
        <taxon>Cytophagia</taxon>
        <taxon>Cytophagales</taxon>
        <taxon>Cytophagaceae</taxon>
        <taxon>Sporocytophaga</taxon>
    </lineage>
</organism>
<keyword evidence="5" id="KW-0812">Transmembrane</keyword>
<evidence type="ECO:0000256" key="5">
    <source>
        <dbReference type="SAM" id="Phobius"/>
    </source>
</evidence>
<evidence type="ECO:0000256" key="1">
    <source>
        <dbReference type="ARBA" id="ARBA00000085"/>
    </source>
</evidence>
<dbReference type="SUPFAM" id="SSF47384">
    <property type="entry name" value="Homodimeric domain of signal transducing histidine kinase"/>
    <property type="match status" value="1"/>
</dbReference>
<feature type="transmembrane region" description="Helical" evidence="5">
    <location>
        <begin position="303"/>
        <end position="322"/>
    </location>
</feature>
<dbReference type="SUPFAM" id="SSF55874">
    <property type="entry name" value="ATPase domain of HSP90 chaperone/DNA topoisomerase II/histidine kinase"/>
    <property type="match status" value="1"/>
</dbReference>
<dbReference type="InterPro" id="IPR011623">
    <property type="entry name" value="7TMR_DISM_rcpt_extracell_dom1"/>
</dbReference>
<dbReference type="InterPro" id="IPR003594">
    <property type="entry name" value="HATPase_dom"/>
</dbReference>
<dbReference type="InterPro" id="IPR036890">
    <property type="entry name" value="HATPase_C_sf"/>
</dbReference>
<dbReference type="STRING" id="153721.MYP_299"/>
<dbReference type="PANTHER" id="PTHR43065">
    <property type="entry name" value="SENSOR HISTIDINE KINASE"/>
    <property type="match status" value="1"/>
</dbReference>
<evidence type="ECO:0000313" key="8">
    <source>
        <dbReference type="EMBL" id="GAL83073.1"/>
    </source>
</evidence>
<dbReference type="Gene3D" id="2.60.40.2380">
    <property type="match status" value="1"/>
</dbReference>
<evidence type="ECO:0000256" key="4">
    <source>
        <dbReference type="SAM" id="Coils"/>
    </source>
</evidence>
<dbReference type="Pfam" id="PF02518">
    <property type="entry name" value="HATPase_c"/>
    <property type="match status" value="1"/>
</dbReference>
<feature type="transmembrane region" description="Helical" evidence="5">
    <location>
        <begin position="183"/>
        <end position="204"/>
    </location>
</feature>
<dbReference type="Gene3D" id="1.10.287.130">
    <property type="match status" value="1"/>
</dbReference>
<feature type="transmembrane region" description="Helical" evidence="5">
    <location>
        <begin position="249"/>
        <end position="267"/>
    </location>
</feature>
<dbReference type="Pfam" id="PF07696">
    <property type="entry name" value="7TMR-DISMED2"/>
    <property type="match status" value="1"/>
</dbReference>
<evidence type="ECO:0000256" key="6">
    <source>
        <dbReference type="SAM" id="SignalP"/>
    </source>
</evidence>
<comment type="catalytic activity">
    <reaction evidence="1">
        <text>ATP + protein L-histidine = ADP + protein N-phospho-L-histidine.</text>
        <dbReference type="EC" id="2.7.13.3"/>
    </reaction>
</comment>
<feature type="coiled-coil region" evidence="4">
    <location>
        <begin position="386"/>
        <end position="456"/>
    </location>
</feature>
<feature type="transmembrane region" description="Helical" evidence="5">
    <location>
        <begin position="363"/>
        <end position="383"/>
    </location>
</feature>
<dbReference type="InterPro" id="IPR005467">
    <property type="entry name" value="His_kinase_dom"/>
</dbReference>
<dbReference type="GO" id="GO:0000155">
    <property type="term" value="F:phosphorelay sensor kinase activity"/>
    <property type="evidence" value="ECO:0007669"/>
    <property type="project" value="InterPro"/>
</dbReference>
<dbReference type="eggNOG" id="COG4191">
    <property type="taxonomic scope" value="Bacteria"/>
</dbReference>
<name>A0A098L9X9_9BACT</name>
<keyword evidence="6" id="KW-0732">Signal</keyword>
<dbReference type="SMART" id="SM00388">
    <property type="entry name" value="HisKA"/>
    <property type="match status" value="1"/>
</dbReference>
<feature type="transmembrane region" description="Helical" evidence="5">
    <location>
        <begin position="334"/>
        <end position="351"/>
    </location>
</feature>
<dbReference type="CDD" id="cd00082">
    <property type="entry name" value="HisKA"/>
    <property type="match status" value="1"/>
</dbReference>
<protein>
    <recommendedName>
        <fullName evidence="2">histidine kinase</fullName>
        <ecNumber evidence="2">2.7.13.3</ecNumber>
    </recommendedName>
</protein>
<keyword evidence="3" id="KW-0597">Phosphoprotein</keyword>
<dbReference type="Proteomes" id="UP000030185">
    <property type="component" value="Unassembled WGS sequence"/>
</dbReference>
<dbReference type="InterPro" id="IPR004358">
    <property type="entry name" value="Sig_transdc_His_kin-like_C"/>
</dbReference>
<evidence type="ECO:0000259" key="7">
    <source>
        <dbReference type="PROSITE" id="PS50109"/>
    </source>
</evidence>
<feature type="domain" description="Histidine kinase" evidence="7">
    <location>
        <begin position="465"/>
        <end position="712"/>
    </location>
</feature>
<keyword evidence="9" id="KW-1185">Reference proteome</keyword>
<feature type="transmembrane region" description="Helical" evidence="5">
    <location>
        <begin position="279"/>
        <end position="297"/>
    </location>
</feature>
<comment type="caution">
    <text evidence="8">The sequence shown here is derived from an EMBL/GenBank/DDBJ whole genome shotgun (WGS) entry which is preliminary data.</text>
</comment>
<keyword evidence="5" id="KW-0472">Membrane</keyword>
<dbReference type="OrthoDB" id="9806995at2"/>
<dbReference type="InterPro" id="IPR003661">
    <property type="entry name" value="HisK_dim/P_dom"/>
</dbReference>
<evidence type="ECO:0000256" key="3">
    <source>
        <dbReference type="ARBA" id="ARBA00022553"/>
    </source>
</evidence>
<evidence type="ECO:0000313" key="9">
    <source>
        <dbReference type="Proteomes" id="UP000030185"/>
    </source>
</evidence>
<sequence>MKLLLILLLSTFTFFQSLGQTNELVFQYKNADKFESAGKYLYIFKDSSENSQPSIIGNLPYFSKSKQDVPTLGVSSKNIWVKLHIQNLTNAPTVFLSLLQPNIDEISLYEIKYGQARLIENTGEIIPYHNRKFKNQNYIFPIEINKGETKTYLFKVRTGEQISLPIKVGTQTPLYESLLQFDLVTGIYVGIILVMVFYNLFIYFSVRDKIYLIYVFYIIIVGLTQTNFLGYNIRFLTPGNTWLSINGTYILSTLVGISAAQFMRLFLNTSQHEPKLDKFFYIFYSIYLISIILAFLTHYNASFLIIELNAMFLALYMLFIAYKINLKGYKSAKFFLIAWTIFLIGVVFFVLRDFGIFPYNTITSYTMTLGSALEVMLLSFALADRINILKKEKESSQAEAIRAMAENDRIIREQNIILESKVEERTSELQQSNQDLNKALTNLQEAQSQLVDAEKMASLGQLTAGIAHEINNPINFVSSSINPLKRDIQGLMQILEEYEKLHKQEPQNVNLKQIERLKEDLEYDYLKEEIDMMLKGIAEGATRTAEIVKSLRNFSRLDEDALKPSDLNQGIDSTLVLLNNSMDGKIKISKCYNDIPAIECFPGKINQVFMNILTNSIQAVKAKNISNGEIIISTFEKDELVGVSIKDNGIGMSEKTKMKIFEPFFTTKDVGEGTGLGLSIVYTIIESHKGKIEVQSEEGIGTEFILYLPKNLDSL</sequence>
<dbReference type="AlphaFoldDB" id="A0A098L9X9"/>
<accession>A0A098L9X9</accession>
<dbReference type="Pfam" id="PF07695">
    <property type="entry name" value="7TMR-DISM_7TM"/>
    <property type="match status" value="1"/>
</dbReference>
<dbReference type="Gene3D" id="3.30.565.10">
    <property type="entry name" value="Histidine kinase-like ATPase, C-terminal domain"/>
    <property type="match status" value="1"/>
</dbReference>
<feature type="transmembrane region" description="Helical" evidence="5">
    <location>
        <begin position="211"/>
        <end position="229"/>
    </location>
</feature>
<dbReference type="EC" id="2.7.13.3" evidence="2"/>
<gene>
    <name evidence="8" type="ORF">MYP_299</name>
</gene>
<dbReference type="PROSITE" id="PS50109">
    <property type="entry name" value="HIS_KIN"/>
    <property type="match status" value="1"/>
</dbReference>
<dbReference type="SMART" id="SM00387">
    <property type="entry name" value="HATPase_c"/>
    <property type="match status" value="1"/>
</dbReference>
<keyword evidence="5" id="KW-1133">Transmembrane helix</keyword>
<feature type="chain" id="PRO_5001937277" description="histidine kinase" evidence="6">
    <location>
        <begin position="20"/>
        <end position="715"/>
    </location>
</feature>
<evidence type="ECO:0000256" key="2">
    <source>
        <dbReference type="ARBA" id="ARBA00012438"/>
    </source>
</evidence>
<proteinExistence type="predicted"/>
<dbReference type="InterPro" id="IPR011622">
    <property type="entry name" value="7TMR_DISM_rcpt_extracell_dom2"/>
</dbReference>
<feature type="signal peptide" evidence="6">
    <location>
        <begin position="1"/>
        <end position="19"/>
    </location>
</feature>
<dbReference type="RefSeq" id="WP_052429876.1">
    <property type="nucleotide sequence ID" value="NZ_BBLT01000001.1"/>
</dbReference>
<dbReference type="EMBL" id="BBLT01000001">
    <property type="protein sequence ID" value="GAL83073.1"/>
    <property type="molecule type" value="Genomic_DNA"/>
</dbReference>
<reference evidence="8 9" key="1">
    <citation type="submission" date="2014-09" db="EMBL/GenBank/DDBJ databases">
        <title>Sporocytophaga myxococcoides PG-01 genome sequencing.</title>
        <authorList>
            <person name="Liu L."/>
            <person name="Gao P.J."/>
            <person name="Chen G.J."/>
            <person name="Wang L.S."/>
        </authorList>
    </citation>
    <scope>NUCLEOTIDE SEQUENCE [LARGE SCALE GENOMIC DNA]</scope>
    <source>
        <strain evidence="8 9">PG-01</strain>
    </source>
</reference>